<name>A0A7W6H2E9_9HYPH</name>
<dbReference type="SMART" id="SM00267">
    <property type="entry name" value="GGDEF"/>
    <property type="match status" value="1"/>
</dbReference>
<dbReference type="NCBIfam" id="TIGR00254">
    <property type="entry name" value="GGDEF"/>
    <property type="match status" value="1"/>
</dbReference>
<feature type="domain" description="GGDEF" evidence="3">
    <location>
        <begin position="396"/>
        <end position="526"/>
    </location>
</feature>
<feature type="transmembrane region" description="Helical" evidence="1">
    <location>
        <begin position="48"/>
        <end position="71"/>
    </location>
</feature>
<dbReference type="SMART" id="SM00052">
    <property type="entry name" value="EAL"/>
    <property type="match status" value="1"/>
</dbReference>
<dbReference type="SUPFAM" id="SSF55785">
    <property type="entry name" value="PYP-like sensor domain (PAS domain)"/>
    <property type="match status" value="1"/>
</dbReference>
<feature type="transmembrane region" description="Helical" evidence="1">
    <location>
        <begin position="12"/>
        <end position="36"/>
    </location>
</feature>
<dbReference type="CDD" id="cd01948">
    <property type="entry name" value="EAL"/>
    <property type="match status" value="1"/>
</dbReference>
<dbReference type="InterPro" id="IPR029787">
    <property type="entry name" value="Nucleotide_cyclase"/>
</dbReference>
<dbReference type="RefSeq" id="WP_183198059.1">
    <property type="nucleotide sequence ID" value="NZ_JACIEK010000001.1"/>
</dbReference>
<dbReference type="CDD" id="cd01949">
    <property type="entry name" value="GGDEF"/>
    <property type="match status" value="1"/>
</dbReference>
<feature type="transmembrane region" description="Helical" evidence="1">
    <location>
        <begin position="110"/>
        <end position="128"/>
    </location>
</feature>
<proteinExistence type="predicted"/>
<reference evidence="5 6" key="1">
    <citation type="submission" date="2020-08" db="EMBL/GenBank/DDBJ databases">
        <title>Genomic Encyclopedia of Type Strains, Phase IV (KMG-IV): sequencing the most valuable type-strain genomes for metagenomic binning, comparative biology and taxonomic classification.</title>
        <authorList>
            <person name="Goeker M."/>
        </authorList>
    </citation>
    <scope>NUCLEOTIDE SEQUENCE [LARGE SCALE GENOMIC DNA]</scope>
    <source>
        <strain evidence="5 6">DSM 102238</strain>
    </source>
</reference>
<dbReference type="InterPro" id="IPR035919">
    <property type="entry name" value="EAL_sf"/>
</dbReference>
<evidence type="ECO:0000259" key="3">
    <source>
        <dbReference type="PROSITE" id="PS50887"/>
    </source>
</evidence>
<organism evidence="5 6">
    <name type="scientific">Aureimonas pseudogalii</name>
    <dbReference type="NCBI Taxonomy" id="1744844"/>
    <lineage>
        <taxon>Bacteria</taxon>
        <taxon>Pseudomonadati</taxon>
        <taxon>Pseudomonadota</taxon>
        <taxon>Alphaproteobacteria</taxon>
        <taxon>Hyphomicrobiales</taxon>
        <taxon>Aurantimonadaceae</taxon>
        <taxon>Aureimonas</taxon>
    </lineage>
</organism>
<feature type="transmembrane region" description="Helical" evidence="1">
    <location>
        <begin position="77"/>
        <end position="98"/>
    </location>
</feature>
<dbReference type="Gene3D" id="3.20.20.450">
    <property type="entry name" value="EAL domain"/>
    <property type="match status" value="1"/>
</dbReference>
<sequence>MTSTLLSLASQHSLGFVATALVICVVAGWLLSVLIAQSECAAPPSRRWWLGSIAVVAGLGVWTTHFIAMLGYRTDIILSYGVLGTAWSAMLGILAVGLPLTLSALVRSRALAVTFGAAAGLGVGAMHYTGMKAIDGCLQVYSPAASLAACLVGASALALARGLRLASRSNLATSALFTLGVCGAHFTAISGTSFVQLPGFESGKSDTITLSIFTAAGAIVIFLGAFLTVLAAKRFEAQERAHSTILSTALHNMSNGLLFIDAHRKVGLYNDRYLEMFGLLPEQITRTMPFEALLRLVCAIQGWADGQRVAIAHGIGEGVSPGAGTRGDWPMPDGRILDIEVRPVPGGGAVLTFDDVTSDRTAQDRIAHLAFHDSLTGLANRHALSLRMAEAVEPGVRFSLLLLDLDRFKSVNDSHGHGVGDLLLVEVASRIRAVAGSEAFCARMGGDEIALIVPCDLDAATALAEAIVGALAEPFLIEDIRISIGCSIGLCGSHDACDPVEMMKRADIALYEAKRNGRGRVSRYRAGMLEAAASRQTLEADLERALERAEFHLAYQPFLSLPDDRIIGFEALIRWEHPTRGLVPPPAFIPLSEETGQIVLIGKWVLETACREAATWAVHRHVAVNVSPVQLRSPLFLSHVTNALAQSGLAPSRLEIELTETAMVEDGTEVARVLRDLRTLGVKIAMDDFGTGYSSLAHLRDFPLDRIKIDRSFVMAAATDRHCMAVLTAITQMGKMLEIPTLAEGVETDEELALLRSLGCDAVQGYLIGRPGRLCAGVDDPWRHVAGAA</sequence>
<dbReference type="SUPFAM" id="SSF141868">
    <property type="entry name" value="EAL domain-like"/>
    <property type="match status" value="1"/>
</dbReference>
<evidence type="ECO:0000313" key="6">
    <source>
        <dbReference type="Proteomes" id="UP000542776"/>
    </source>
</evidence>
<keyword evidence="1" id="KW-1133">Transmembrane helix</keyword>
<evidence type="ECO:0000313" key="5">
    <source>
        <dbReference type="EMBL" id="MBB3996976.1"/>
    </source>
</evidence>
<feature type="domain" description="MHYT" evidence="4">
    <location>
        <begin position="12"/>
        <end position="195"/>
    </location>
</feature>
<accession>A0A7W6H2E9</accession>
<gene>
    <name evidence="5" type="ORF">GGR04_000797</name>
</gene>
<dbReference type="Gene3D" id="3.30.450.20">
    <property type="entry name" value="PAS domain"/>
    <property type="match status" value="1"/>
</dbReference>
<dbReference type="GO" id="GO:0016020">
    <property type="term" value="C:membrane"/>
    <property type="evidence" value="ECO:0007669"/>
    <property type="project" value="UniProtKB-UniRule"/>
</dbReference>
<dbReference type="InterPro" id="IPR001633">
    <property type="entry name" value="EAL_dom"/>
</dbReference>
<dbReference type="SUPFAM" id="SSF55073">
    <property type="entry name" value="Nucleotide cyclase"/>
    <property type="match status" value="1"/>
</dbReference>
<feature type="transmembrane region" description="Helical" evidence="1">
    <location>
        <begin position="140"/>
        <end position="159"/>
    </location>
</feature>
<keyword evidence="1" id="KW-0472">Membrane</keyword>
<feature type="transmembrane region" description="Helical" evidence="1">
    <location>
        <begin position="171"/>
        <end position="190"/>
    </location>
</feature>
<dbReference type="PROSITE" id="PS50883">
    <property type="entry name" value="EAL"/>
    <property type="match status" value="1"/>
</dbReference>
<keyword evidence="6" id="KW-1185">Reference proteome</keyword>
<dbReference type="Pfam" id="PF00563">
    <property type="entry name" value="EAL"/>
    <property type="match status" value="1"/>
</dbReference>
<dbReference type="InterPro" id="IPR043128">
    <property type="entry name" value="Rev_trsase/Diguanyl_cyclase"/>
</dbReference>
<evidence type="ECO:0000259" key="4">
    <source>
        <dbReference type="PROSITE" id="PS50924"/>
    </source>
</evidence>
<evidence type="ECO:0000259" key="2">
    <source>
        <dbReference type="PROSITE" id="PS50883"/>
    </source>
</evidence>
<dbReference type="Pfam" id="PF12860">
    <property type="entry name" value="PAS_7"/>
    <property type="match status" value="1"/>
</dbReference>
<dbReference type="EMBL" id="JACIEK010000001">
    <property type="protein sequence ID" value="MBB3996976.1"/>
    <property type="molecule type" value="Genomic_DNA"/>
</dbReference>
<dbReference type="Pfam" id="PF03707">
    <property type="entry name" value="MHYT"/>
    <property type="match status" value="2"/>
</dbReference>
<dbReference type="PROSITE" id="PS50924">
    <property type="entry name" value="MHYT"/>
    <property type="match status" value="1"/>
</dbReference>
<dbReference type="PANTHER" id="PTHR44757">
    <property type="entry name" value="DIGUANYLATE CYCLASE DGCP"/>
    <property type="match status" value="1"/>
</dbReference>
<dbReference type="InterPro" id="IPR052155">
    <property type="entry name" value="Biofilm_reg_signaling"/>
</dbReference>
<dbReference type="AlphaFoldDB" id="A0A7W6H2E9"/>
<dbReference type="PANTHER" id="PTHR44757:SF2">
    <property type="entry name" value="BIOFILM ARCHITECTURE MAINTENANCE PROTEIN MBAA"/>
    <property type="match status" value="1"/>
</dbReference>
<feature type="domain" description="EAL" evidence="2">
    <location>
        <begin position="535"/>
        <end position="785"/>
    </location>
</feature>
<dbReference type="InterPro" id="IPR005330">
    <property type="entry name" value="MHYT_dom"/>
</dbReference>
<comment type="caution">
    <text evidence="5">The sequence shown here is derived from an EMBL/GenBank/DDBJ whole genome shotgun (WGS) entry which is preliminary data.</text>
</comment>
<evidence type="ECO:0000256" key="1">
    <source>
        <dbReference type="PROSITE-ProRule" id="PRU00244"/>
    </source>
</evidence>
<dbReference type="Gene3D" id="3.30.70.270">
    <property type="match status" value="1"/>
</dbReference>
<protein>
    <submittedName>
        <fullName evidence="5">Diguanylate cyclase (GGDEF)-like protein</fullName>
    </submittedName>
</protein>
<dbReference type="PROSITE" id="PS50887">
    <property type="entry name" value="GGDEF"/>
    <property type="match status" value="1"/>
</dbReference>
<dbReference type="InterPro" id="IPR035965">
    <property type="entry name" value="PAS-like_dom_sf"/>
</dbReference>
<feature type="transmembrane region" description="Helical" evidence="1">
    <location>
        <begin position="210"/>
        <end position="232"/>
    </location>
</feature>
<dbReference type="Pfam" id="PF00990">
    <property type="entry name" value="GGDEF"/>
    <property type="match status" value="1"/>
</dbReference>
<keyword evidence="1" id="KW-0812">Transmembrane</keyword>
<dbReference type="Proteomes" id="UP000542776">
    <property type="component" value="Unassembled WGS sequence"/>
</dbReference>
<dbReference type="InterPro" id="IPR000160">
    <property type="entry name" value="GGDEF_dom"/>
</dbReference>